<dbReference type="EMBL" id="JBFDAA010000001">
    <property type="protein sequence ID" value="KAL1140365.1"/>
    <property type="molecule type" value="Genomic_DNA"/>
</dbReference>
<accession>A0ABD0YWY6</accession>
<evidence type="ECO:0000256" key="4">
    <source>
        <dbReference type="ARBA" id="ARBA00023128"/>
    </source>
</evidence>
<name>A0ABD0YWY6_9HEMI</name>
<evidence type="ECO:0000256" key="6">
    <source>
        <dbReference type="RuleBase" id="RU368039"/>
    </source>
</evidence>
<protein>
    <recommendedName>
        <fullName evidence="6">Succinate dehydrogenase assembly factor 3</fullName>
        <shortName evidence="6">SDH assembly factor 3</shortName>
        <shortName evidence="6">SDHAF3</shortName>
    </recommendedName>
</protein>
<keyword evidence="4 6" id="KW-0496">Mitochondrion</keyword>
<sequence>MAASEIVHRKAVLSLYKILLRLHRGLPEDLQTLGTCYIKDEFRRHKLVDQQTANTFMVEWTRCALLLTKQLSAKGIKSRSKVGNNLGEDDLEKLREDQAVQLYELMKITSNSNEQENKIK</sequence>
<dbReference type="Pfam" id="PF13233">
    <property type="entry name" value="Complex1_LYR_2"/>
    <property type="match status" value="1"/>
</dbReference>
<dbReference type="PANTHER" id="PTHR13137">
    <property type="entry name" value="DC11 ACN9 HOMOLOG"/>
    <property type="match status" value="1"/>
</dbReference>
<dbReference type="GO" id="GO:0005759">
    <property type="term" value="C:mitochondrial matrix"/>
    <property type="evidence" value="ECO:0007669"/>
    <property type="project" value="UniProtKB-SubCell"/>
</dbReference>
<evidence type="ECO:0000256" key="1">
    <source>
        <dbReference type="ARBA" id="ARBA00004305"/>
    </source>
</evidence>
<evidence type="ECO:0000313" key="8">
    <source>
        <dbReference type="Proteomes" id="UP001558652"/>
    </source>
</evidence>
<evidence type="ECO:0000256" key="5">
    <source>
        <dbReference type="ARBA" id="ARBA00023186"/>
    </source>
</evidence>
<organism evidence="7 8">
    <name type="scientific">Ranatra chinensis</name>
    <dbReference type="NCBI Taxonomy" id="642074"/>
    <lineage>
        <taxon>Eukaryota</taxon>
        <taxon>Metazoa</taxon>
        <taxon>Ecdysozoa</taxon>
        <taxon>Arthropoda</taxon>
        <taxon>Hexapoda</taxon>
        <taxon>Insecta</taxon>
        <taxon>Pterygota</taxon>
        <taxon>Neoptera</taxon>
        <taxon>Paraneoptera</taxon>
        <taxon>Hemiptera</taxon>
        <taxon>Heteroptera</taxon>
        <taxon>Panheteroptera</taxon>
        <taxon>Nepomorpha</taxon>
        <taxon>Nepidae</taxon>
        <taxon>Ranatrinae</taxon>
        <taxon>Ranatra</taxon>
    </lineage>
</organism>
<dbReference type="Proteomes" id="UP001558652">
    <property type="component" value="Unassembled WGS sequence"/>
</dbReference>
<keyword evidence="5 6" id="KW-0143">Chaperone</keyword>
<comment type="similarity">
    <text evidence="2 6">Belongs to the complex I LYR family. SDHAF3 subfamily.</text>
</comment>
<reference evidence="7 8" key="1">
    <citation type="submission" date="2024-07" db="EMBL/GenBank/DDBJ databases">
        <title>Chromosome-level genome assembly of the water stick insect Ranatra chinensis (Heteroptera: Nepidae).</title>
        <authorList>
            <person name="Liu X."/>
        </authorList>
    </citation>
    <scope>NUCLEOTIDE SEQUENCE [LARGE SCALE GENOMIC DNA]</scope>
    <source>
        <strain evidence="7">Cailab_2021Rc</strain>
        <tissue evidence="7">Muscle</tissue>
    </source>
</reference>
<dbReference type="CDD" id="cd20270">
    <property type="entry name" value="Complex1_LYR_SDHAF3_LYRM10"/>
    <property type="match status" value="1"/>
</dbReference>
<comment type="function">
    <text evidence="6">Plays an essential role in the assembly of succinate dehydrogenase (SDH), an enzyme complex (also referred to as respiratory complex II) that is a component of both the tricarboxylic acid (TCA) cycle and the mitochondrial electron transport chain, and which couples the oxidation of succinate to fumarate with the reduction of ubiquinone (coenzyme Q) to ubiquinol. Promotes maturation of the iron-sulfur protein subunit of the SDH catalytic dimer, protecting it from the deleterious effects of oxidants. May act together with SDHAF1.</text>
</comment>
<evidence type="ECO:0000313" key="7">
    <source>
        <dbReference type="EMBL" id="KAL1140365.1"/>
    </source>
</evidence>
<dbReference type="AlphaFoldDB" id="A0ABD0YWY6"/>
<evidence type="ECO:0000256" key="3">
    <source>
        <dbReference type="ARBA" id="ARBA00022946"/>
    </source>
</evidence>
<proteinExistence type="inferred from homology"/>
<dbReference type="InterPro" id="IPR008381">
    <property type="entry name" value="SDHAF3/Sdh7"/>
</dbReference>
<comment type="subunit">
    <text evidence="6">Interacts with the iron-sulfur protein subunit within the SDH catalytic dimer.</text>
</comment>
<dbReference type="GO" id="GO:0034553">
    <property type="term" value="P:mitochondrial respiratory chain complex II assembly"/>
    <property type="evidence" value="ECO:0007669"/>
    <property type="project" value="UniProtKB-UniRule"/>
</dbReference>
<keyword evidence="3" id="KW-0809">Transit peptide</keyword>
<dbReference type="PANTHER" id="PTHR13137:SF6">
    <property type="entry name" value="SUCCINATE DEHYDROGENASE ASSEMBLY FACTOR 3, MITOCHONDRIAL"/>
    <property type="match status" value="1"/>
</dbReference>
<keyword evidence="8" id="KW-1185">Reference proteome</keyword>
<comment type="caution">
    <text evidence="7">The sequence shown here is derived from an EMBL/GenBank/DDBJ whole genome shotgun (WGS) entry which is preliminary data.</text>
</comment>
<comment type="subcellular location">
    <subcellularLocation>
        <location evidence="1 6">Mitochondrion matrix</location>
    </subcellularLocation>
</comment>
<evidence type="ECO:0000256" key="2">
    <source>
        <dbReference type="ARBA" id="ARBA00006020"/>
    </source>
</evidence>
<gene>
    <name evidence="7" type="ORF">AAG570_000297</name>
</gene>